<dbReference type="Gene3D" id="3.30.565.10">
    <property type="entry name" value="Histidine kinase-like ATPase, C-terminal domain"/>
    <property type="match status" value="1"/>
</dbReference>
<comment type="caution">
    <text evidence="9">The sequence shown here is derived from an EMBL/GenBank/DDBJ whole genome shotgun (WGS) entry which is preliminary data.</text>
</comment>
<evidence type="ECO:0000259" key="8">
    <source>
        <dbReference type="PROSITE" id="PS50109"/>
    </source>
</evidence>
<keyword evidence="6" id="KW-0902">Two-component regulatory system</keyword>
<reference evidence="9 10" key="1">
    <citation type="submission" date="2019-08" db="EMBL/GenBank/DDBJ databases">
        <title>Calorimonas adulescens gen. nov., sp. nov., an anaerobic thermophilic bacterium from Sakhalin hot spring.</title>
        <authorList>
            <person name="Khomyakova M.A."/>
            <person name="Merkel A.Y."/>
            <person name="Novikov A."/>
            <person name="Bonch-Osmolovskaya E.A."/>
            <person name="Slobodkin A.I."/>
        </authorList>
    </citation>
    <scope>NUCLEOTIDE SEQUENCE [LARGE SCALE GENOMIC DNA]</scope>
    <source>
        <strain evidence="9 10">A05MB</strain>
    </source>
</reference>
<evidence type="ECO:0000313" key="10">
    <source>
        <dbReference type="Proteomes" id="UP000322976"/>
    </source>
</evidence>
<dbReference type="PANTHER" id="PTHR43065:SF10">
    <property type="entry name" value="PEROXIDE STRESS-ACTIVATED HISTIDINE KINASE MAK3"/>
    <property type="match status" value="1"/>
</dbReference>
<keyword evidence="7" id="KW-0175">Coiled coil</keyword>
<evidence type="ECO:0000256" key="7">
    <source>
        <dbReference type="SAM" id="Coils"/>
    </source>
</evidence>
<dbReference type="EMBL" id="VTPS01000016">
    <property type="protein sequence ID" value="TZE81220.1"/>
    <property type="molecule type" value="Genomic_DNA"/>
</dbReference>
<evidence type="ECO:0000256" key="1">
    <source>
        <dbReference type="ARBA" id="ARBA00022553"/>
    </source>
</evidence>
<dbReference type="Gene3D" id="3.40.30.10">
    <property type="entry name" value="Glutaredoxin"/>
    <property type="match status" value="1"/>
</dbReference>
<protein>
    <recommendedName>
        <fullName evidence="8">Histidine kinase domain-containing protein</fullName>
    </recommendedName>
</protein>
<name>A0A5D8Q9F8_9THEO</name>
<dbReference type="Pfam" id="PF02518">
    <property type="entry name" value="HATPase_c"/>
    <property type="match status" value="1"/>
</dbReference>
<evidence type="ECO:0000313" key="9">
    <source>
        <dbReference type="EMBL" id="TZE81220.1"/>
    </source>
</evidence>
<keyword evidence="10" id="KW-1185">Reference proteome</keyword>
<organism evidence="9 10">
    <name type="scientific">Calorimonas adulescens</name>
    <dbReference type="NCBI Taxonomy" id="2606906"/>
    <lineage>
        <taxon>Bacteria</taxon>
        <taxon>Bacillati</taxon>
        <taxon>Bacillota</taxon>
        <taxon>Clostridia</taxon>
        <taxon>Thermoanaerobacterales</taxon>
        <taxon>Thermoanaerobacteraceae</taxon>
        <taxon>Calorimonas</taxon>
    </lineage>
</organism>
<dbReference type="GO" id="GO:0005524">
    <property type="term" value="F:ATP binding"/>
    <property type="evidence" value="ECO:0007669"/>
    <property type="project" value="UniProtKB-KW"/>
</dbReference>
<feature type="coiled-coil region" evidence="7">
    <location>
        <begin position="168"/>
        <end position="207"/>
    </location>
</feature>
<dbReference type="GO" id="GO:0000160">
    <property type="term" value="P:phosphorelay signal transduction system"/>
    <property type="evidence" value="ECO:0007669"/>
    <property type="project" value="UniProtKB-KW"/>
</dbReference>
<proteinExistence type="predicted"/>
<keyword evidence="5" id="KW-0067">ATP-binding</keyword>
<feature type="domain" description="Histidine kinase" evidence="8">
    <location>
        <begin position="1"/>
        <end position="106"/>
    </location>
</feature>
<dbReference type="PROSITE" id="PS50109">
    <property type="entry name" value="HIS_KIN"/>
    <property type="match status" value="1"/>
</dbReference>
<dbReference type="CDD" id="cd00075">
    <property type="entry name" value="HATPase"/>
    <property type="match status" value="1"/>
</dbReference>
<keyword evidence="4" id="KW-0418">Kinase</keyword>
<keyword evidence="2" id="KW-0808">Transferase</keyword>
<accession>A0A5D8Q9F8</accession>
<dbReference type="SUPFAM" id="SSF52833">
    <property type="entry name" value="Thioredoxin-like"/>
    <property type="match status" value="1"/>
</dbReference>
<keyword evidence="3" id="KW-0547">Nucleotide-binding</keyword>
<sequence length="305" mass="34552">MRDISLHLLDIVQNSVEARATLIIVKLIIAPSKKRFYMVVRDNGCGIEHSRLENLTDPFYTSRNTRNVGMGLSLLNASVKRSFGKLRLYSAKSRGTIVTASFSFKSIDLPPLGDIRATILSLITLNPHIDFKIILKSKTCSYTLDTRYIKEILQNVEINNPIVIDFLRQKLETDLKNFEEEYKMMTLEELERIREEALERVQLRKEKTGTRIVVGMATCGISAGARPVLEAIMDEVSKRGLTDVIVAQTGCIGLCKYEPIVEVTRPGENKVTYIKMDPEKARKMIAEHIVNGHAIKEWTIESIQL</sequence>
<evidence type="ECO:0000256" key="2">
    <source>
        <dbReference type="ARBA" id="ARBA00022679"/>
    </source>
</evidence>
<dbReference type="InterPro" id="IPR036249">
    <property type="entry name" value="Thioredoxin-like_sf"/>
</dbReference>
<evidence type="ECO:0000256" key="3">
    <source>
        <dbReference type="ARBA" id="ARBA00022741"/>
    </source>
</evidence>
<dbReference type="Proteomes" id="UP000322976">
    <property type="component" value="Unassembled WGS sequence"/>
</dbReference>
<dbReference type="CDD" id="cd02980">
    <property type="entry name" value="TRX_Fd_family"/>
    <property type="match status" value="1"/>
</dbReference>
<dbReference type="PANTHER" id="PTHR43065">
    <property type="entry name" value="SENSOR HISTIDINE KINASE"/>
    <property type="match status" value="1"/>
</dbReference>
<keyword evidence="1" id="KW-0597">Phosphoprotein</keyword>
<dbReference type="SUPFAM" id="SSF55874">
    <property type="entry name" value="ATPase domain of HSP90 chaperone/DNA topoisomerase II/histidine kinase"/>
    <property type="match status" value="1"/>
</dbReference>
<dbReference type="GO" id="GO:0016301">
    <property type="term" value="F:kinase activity"/>
    <property type="evidence" value="ECO:0007669"/>
    <property type="project" value="UniProtKB-KW"/>
</dbReference>
<dbReference type="InterPro" id="IPR005467">
    <property type="entry name" value="His_kinase_dom"/>
</dbReference>
<evidence type="ECO:0000256" key="5">
    <source>
        <dbReference type="ARBA" id="ARBA00022840"/>
    </source>
</evidence>
<dbReference type="AlphaFoldDB" id="A0A5D8Q9F8"/>
<evidence type="ECO:0000256" key="4">
    <source>
        <dbReference type="ARBA" id="ARBA00022777"/>
    </source>
</evidence>
<dbReference type="InterPro" id="IPR003594">
    <property type="entry name" value="HATPase_dom"/>
</dbReference>
<dbReference type="InterPro" id="IPR036890">
    <property type="entry name" value="HATPase_C_sf"/>
</dbReference>
<dbReference type="SMART" id="SM00387">
    <property type="entry name" value="HATPase_c"/>
    <property type="match status" value="1"/>
</dbReference>
<evidence type="ECO:0000256" key="6">
    <source>
        <dbReference type="ARBA" id="ARBA00023012"/>
    </source>
</evidence>
<gene>
    <name evidence="9" type="ORF">FWJ32_10120</name>
</gene>